<evidence type="ECO:0000256" key="1">
    <source>
        <dbReference type="SAM" id="MobiDB-lite"/>
    </source>
</evidence>
<protein>
    <submittedName>
        <fullName evidence="2">Uncharacterized protein</fullName>
    </submittedName>
</protein>
<organism evidence="3">
    <name type="scientific">Arthroderma gypseum (strain ATCC MYA-4604 / CBS 118893)</name>
    <name type="common">Microsporum gypseum</name>
    <dbReference type="NCBI Taxonomy" id="535722"/>
    <lineage>
        <taxon>Eukaryota</taxon>
        <taxon>Fungi</taxon>
        <taxon>Dikarya</taxon>
        <taxon>Ascomycota</taxon>
        <taxon>Pezizomycotina</taxon>
        <taxon>Eurotiomycetes</taxon>
        <taxon>Eurotiomycetidae</taxon>
        <taxon>Onygenales</taxon>
        <taxon>Arthrodermataceae</taxon>
        <taxon>Nannizzia</taxon>
    </lineage>
</organism>
<dbReference type="EMBL" id="DS989823">
    <property type="protein sequence ID" value="EFQ99903.1"/>
    <property type="molecule type" value="Genomic_DNA"/>
</dbReference>
<dbReference type="HOGENOM" id="CLU_1427647_0_0_1"/>
<sequence>MKRGRGTRVGETLSLGSIAGHEGGRDDDDEGKGEQETALAEARPTSKPIKKKARRKAKRDSVNLPRIYGFNGYYQRVNHYTRTKKGRERSLDGGSQRQQHGDDSLSRCNLAALQRLNTVSGAMEKRAQEREMDSRSREEALNLGGRRSGSSSKSEHQIVKGKRRREKEAAREAAEKQTETIKGLSGPSFK</sequence>
<evidence type="ECO:0000313" key="3">
    <source>
        <dbReference type="Proteomes" id="UP000002669"/>
    </source>
</evidence>
<dbReference type="GeneID" id="10030694"/>
<evidence type="ECO:0000313" key="2">
    <source>
        <dbReference type="EMBL" id="EFQ99903.1"/>
    </source>
</evidence>
<feature type="compositionally biased region" description="Basic and acidic residues" evidence="1">
    <location>
        <begin position="123"/>
        <end position="140"/>
    </location>
</feature>
<dbReference type="InParanoid" id="E4UPT1"/>
<dbReference type="Proteomes" id="UP000002669">
    <property type="component" value="Unassembled WGS sequence"/>
</dbReference>
<feature type="compositionally biased region" description="Basic residues" evidence="1">
    <location>
        <begin position="48"/>
        <end position="58"/>
    </location>
</feature>
<dbReference type="AlphaFoldDB" id="E4UPT1"/>
<name>E4UPT1_ARTGP</name>
<feature type="region of interest" description="Disordered" evidence="1">
    <location>
        <begin position="119"/>
        <end position="190"/>
    </location>
</feature>
<proteinExistence type="predicted"/>
<feature type="compositionally biased region" description="Basic and acidic residues" evidence="1">
    <location>
        <begin position="166"/>
        <end position="179"/>
    </location>
</feature>
<keyword evidence="3" id="KW-1185">Reference proteome</keyword>
<accession>E4UPT1</accession>
<dbReference type="VEuPathDB" id="FungiDB:MGYG_09002"/>
<gene>
    <name evidence="2" type="ORF">MGYG_09002</name>
</gene>
<reference evidence="3" key="1">
    <citation type="journal article" date="2012" name="MBio">
        <title>Comparative genome analysis of Trichophyton rubrum and related dermatophytes reveals candidate genes involved in infection.</title>
        <authorList>
            <person name="Martinez D.A."/>
            <person name="Oliver B.G."/>
            <person name="Graeser Y."/>
            <person name="Goldberg J.M."/>
            <person name="Li W."/>
            <person name="Martinez-Rossi N.M."/>
            <person name="Monod M."/>
            <person name="Shelest E."/>
            <person name="Barton R.C."/>
            <person name="Birch E."/>
            <person name="Brakhage A.A."/>
            <person name="Chen Z."/>
            <person name="Gurr S.J."/>
            <person name="Heiman D."/>
            <person name="Heitman J."/>
            <person name="Kosti I."/>
            <person name="Rossi A."/>
            <person name="Saif S."/>
            <person name="Samalova M."/>
            <person name="Saunders C.W."/>
            <person name="Shea T."/>
            <person name="Summerbell R.C."/>
            <person name="Xu J."/>
            <person name="Young S."/>
            <person name="Zeng Q."/>
            <person name="Birren B.W."/>
            <person name="Cuomo C.A."/>
            <person name="White T.C."/>
        </authorList>
    </citation>
    <scope>NUCLEOTIDE SEQUENCE [LARGE SCALE GENOMIC DNA]</scope>
    <source>
        <strain evidence="3">ATCC MYA-4604 / CBS 118893</strain>
    </source>
</reference>
<dbReference type="RefSeq" id="XP_003175386.1">
    <property type="nucleotide sequence ID" value="XM_003175338.1"/>
</dbReference>
<feature type="region of interest" description="Disordered" evidence="1">
    <location>
        <begin position="1"/>
        <end position="106"/>
    </location>
</feature>